<dbReference type="InterPro" id="IPR008135">
    <property type="entry name" value="Competence-induced_CinA"/>
</dbReference>
<dbReference type="SUPFAM" id="SSF53218">
    <property type="entry name" value="Molybdenum cofactor biosynthesis proteins"/>
    <property type="match status" value="1"/>
</dbReference>
<dbReference type="InterPro" id="IPR001453">
    <property type="entry name" value="MoaB/Mog_dom"/>
</dbReference>
<dbReference type="PIRSF" id="PIRSF006728">
    <property type="entry name" value="CinA"/>
    <property type="match status" value="1"/>
</dbReference>
<dbReference type="InterPro" id="IPR008136">
    <property type="entry name" value="CinA_C"/>
</dbReference>
<dbReference type="RefSeq" id="WP_213245940.1">
    <property type="nucleotide sequence ID" value="NZ_CP045806.1"/>
</dbReference>
<evidence type="ECO:0000313" key="4">
    <source>
        <dbReference type="EMBL" id="QHN33679.1"/>
    </source>
</evidence>
<dbReference type="Gene3D" id="3.40.980.10">
    <property type="entry name" value="MoaB/Mog-like domain"/>
    <property type="match status" value="1"/>
</dbReference>
<dbReference type="InterPro" id="IPR036653">
    <property type="entry name" value="CinA-like_C"/>
</dbReference>
<accession>A0ABX6ICW2</accession>
<evidence type="ECO:0000256" key="1">
    <source>
        <dbReference type="HAMAP-Rule" id="MF_00226"/>
    </source>
</evidence>
<organism evidence="4 5">
    <name type="scientific">Gordonia pseudamarae</name>
    <dbReference type="NCBI Taxonomy" id="2831662"/>
    <lineage>
        <taxon>Bacteria</taxon>
        <taxon>Bacillati</taxon>
        <taxon>Actinomycetota</taxon>
        <taxon>Actinomycetes</taxon>
        <taxon>Mycobacteriales</taxon>
        <taxon>Gordoniaceae</taxon>
        <taxon>Gordonia</taxon>
    </lineage>
</organism>
<dbReference type="Proteomes" id="UP001059836">
    <property type="component" value="Chromosome"/>
</dbReference>
<dbReference type="InterPro" id="IPR036425">
    <property type="entry name" value="MoaB/Mog-like_dom_sf"/>
</dbReference>
<proteinExistence type="inferred from homology"/>
<name>A0ABX6ICW2_9ACTN</name>
<dbReference type="SUPFAM" id="SSF142433">
    <property type="entry name" value="CinA-like"/>
    <property type="match status" value="1"/>
</dbReference>
<dbReference type="Pfam" id="PF00994">
    <property type="entry name" value="MoCF_biosynth"/>
    <property type="match status" value="1"/>
</dbReference>
<dbReference type="SMART" id="SM00852">
    <property type="entry name" value="MoCF_biosynth"/>
    <property type="match status" value="1"/>
</dbReference>
<evidence type="ECO:0000259" key="3">
    <source>
        <dbReference type="SMART" id="SM00852"/>
    </source>
</evidence>
<reference evidence="4" key="1">
    <citation type="journal article" date="2021" name="Nat. Microbiol.">
        <title>Cocultivation of an ultrasmall environmental parasitic bacterium with lytic ability against bacteria associated with wastewater foams.</title>
        <authorList>
            <person name="Batinovic S."/>
            <person name="Rose J.J.A."/>
            <person name="Ratcliffe J."/>
            <person name="Seviour R.J."/>
            <person name="Petrovski S."/>
        </authorList>
    </citation>
    <scope>NUCLEOTIDE SEQUENCE</scope>
    <source>
        <strain evidence="4">CON9</strain>
    </source>
</reference>
<dbReference type="InterPro" id="IPR050101">
    <property type="entry name" value="CinA"/>
</dbReference>
<dbReference type="EMBL" id="CP045809">
    <property type="protein sequence ID" value="QHN33679.1"/>
    <property type="molecule type" value="Genomic_DNA"/>
</dbReference>
<feature type="domain" description="MoaB/Mog" evidence="3">
    <location>
        <begin position="6"/>
        <end position="182"/>
    </location>
</feature>
<feature type="region of interest" description="Disordered" evidence="2">
    <location>
        <begin position="242"/>
        <end position="262"/>
    </location>
</feature>
<dbReference type="NCBIfam" id="TIGR00199">
    <property type="entry name" value="PncC_domain"/>
    <property type="match status" value="1"/>
</dbReference>
<sequence>MNARAGIIVTGTEVLTGRIADRNGPWVSEQLLGFGVDVAHITLCGDRPDDLTAQLRFLADEGVDLIVTTGGLGPTADDLTVAGVAGFCGLTLRHDPELEQHITDILRRWRGIDGRLPAAAAAGVHKQAYVPDGARHIPPTGTAPGIAISRTDSVPAIIVLPGPPRELRAMWPAAVATPAFTDVIAALPALREETIRAYRLSEAELADTLRLAEHEIPDFDSLEITTCIRGGEIDMVTRFAEDPSSPVAGSAEHSPQPRSPGGRAYARLVDLLTDRHRAQIFSTDGSTVDDLLAAALTGRMIGTAESCTGGKVAARLTDRAGSSAYTAGGVVSYSNEVKTNVLGVPAEMIAEHGAVSEQVAEAMADGARRVLGTDIAVSTTGIAGPDGGSPEKPVGTVCFGISVSGSPTRTHTIRFPGDRATVRALTVTAALHLILEAVGS</sequence>
<comment type="similarity">
    <text evidence="1">Belongs to the CinA family.</text>
</comment>
<evidence type="ECO:0000256" key="2">
    <source>
        <dbReference type="SAM" id="MobiDB-lite"/>
    </source>
</evidence>
<keyword evidence="5" id="KW-1185">Reference proteome</keyword>
<dbReference type="PANTHER" id="PTHR13939">
    <property type="entry name" value="NICOTINAMIDE-NUCLEOTIDE AMIDOHYDROLASE PNCC"/>
    <property type="match status" value="1"/>
</dbReference>
<dbReference type="Gene3D" id="3.90.950.20">
    <property type="entry name" value="CinA-like"/>
    <property type="match status" value="1"/>
</dbReference>
<gene>
    <name evidence="4" type="ORF">GII31_00900</name>
</gene>
<dbReference type="PANTHER" id="PTHR13939:SF0">
    <property type="entry name" value="NMN AMIDOHYDROLASE-LIKE PROTEIN YFAY"/>
    <property type="match status" value="1"/>
</dbReference>
<protein>
    <recommendedName>
        <fullName evidence="1">CinA-like protein</fullName>
    </recommendedName>
</protein>
<dbReference type="HAMAP" id="MF_00226_B">
    <property type="entry name" value="CinA_B"/>
    <property type="match status" value="1"/>
</dbReference>
<evidence type="ECO:0000313" key="5">
    <source>
        <dbReference type="Proteomes" id="UP001059836"/>
    </source>
</evidence>
<dbReference type="NCBIfam" id="NF001813">
    <property type="entry name" value="PRK00549.1"/>
    <property type="match status" value="1"/>
</dbReference>
<dbReference type="Pfam" id="PF02464">
    <property type="entry name" value="CinA"/>
    <property type="match status" value="1"/>
</dbReference>
<dbReference type="CDD" id="cd00885">
    <property type="entry name" value="cinA"/>
    <property type="match status" value="1"/>
</dbReference>